<dbReference type="KEGG" id="ebla:JGUZn3_09430"/>
<sequence>MDASQLAWLATHHPDIYLLITLLPVFGMFILHALHSVIRLYFDYKRQKFMFEREVAKDDACKDKTCKNKNNKG</sequence>
<dbReference type="AlphaFoldDB" id="A0A7H1NQW4"/>
<evidence type="ECO:0000313" key="2">
    <source>
        <dbReference type="EMBL" id="QNT78174.1"/>
    </source>
</evidence>
<keyword evidence="1" id="KW-1133">Transmembrane helix</keyword>
<name>A0A7H1NQW4_9PROT</name>
<keyword evidence="1" id="KW-0812">Transmembrane</keyword>
<keyword evidence="1" id="KW-0472">Membrane</keyword>
<evidence type="ECO:0000256" key="1">
    <source>
        <dbReference type="SAM" id="Phobius"/>
    </source>
</evidence>
<organism evidence="2 3">
    <name type="scientific">Entomobacter blattae</name>
    <dbReference type="NCBI Taxonomy" id="2762277"/>
    <lineage>
        <taxon>Bacteria</taxon>
        <taxon>Pseudomonadati</taxon>
        <taxon>Pseudomonadota</taxon>
        <taxon>Alphaproteobacteria</taxon>
        <taxon>Acetobacterales</taxon>
        <taxon>Acetobacteraceae</taxon>
        <taxon>Entomobacter</taxon>
    </lineage>
</organism>
<reference evidence="2 3" key="1">
    <citation type="submission" date="2020-08" db="EMBL/GenBank/DDBJ databases">
        <title>Complete genome sequence of Entomobacter blattae G55GP.</title>
        <authorList>
            <person name="Poehlein A."/>
            <person name="Guzman J."/>
            <person name="Daniel R."/>
            <person name="Vilcinskas A."/>
        </authorList>
    </citation>
    <scope>NUCLEOTIDE SEQUENCE [LARGE SCALE GENOMIC DNA]</scope>
    <source>
        <strain evidence="2 3">G55GP</strain>
    </source>
</reference>
<dbReference type="Proteomes" id="UP000516349">
    <property type="component" value="Chromosome"/>
</dbReference>
<feature type="transmembrane region" description="Helical" evidence="1">
    <location>
        <begin position="16"/>
        <end position="42"/>
    </location>
</feature>
<accession>A0A7H1NQW4</accession>
<gene>
    <name evidence="2" type="ORF">JGUZn3_09430</name>
</gene>
<proteinExistence type="predicted"/>
<protein>
    <submittedName>
        <fullName evidence="2">Uncharacterized protein</fullName>
    </submittedName>
</protein>
<dbReference type="EMBL" id="CP060244">
    <property type="protein sequence ID" value="QNT78174.1"/>
    <property type="molecule type" value="Genomic_DNA"/>
</dbReference>
<dbReference type="RefSeq" id="WP_203414520.1">
    <property type="nucleotide sequence ID" value="NZ_CP060244.1"/>
</dbReference>
<evidence type="ECO:0000313" key="3">
    <source>
        <dbReference type="Proteomes" id="UP000516349"/>
    </source>
</evidence>
<keyword evidence="3" id="KW-1185">Reference proteome</keyword>